<gene>
    <name evidence="2" type="ORF">EKN06_09905</name>
</gene>
<comment type="caution">
    <text evidence="2">The sequence shown here is derived from an EMBL/GenBank/DDBJ whole genome shotgun (WGS) entry which is preliminary data.</text>
</comment>
<dbReference type="GO" id="GO:0016491">
    <property type="term" value="F:oxidoreductase activity"/>
    <property type="evidence" value="ECO:0007669"/>
    <property type="project" value="InterPro"/>
</dbReference>
<proteinExistence type="predicted"/>
<dbReference type="AlphaFoldDB" id="A0A437GW67"/>
<dbReference type="InterPro" id="IPR011008">
    <property type="entry name" value="Dimeric_a/b-barrel"/>
</dbReference>
<reference evidence="2 3" key="1">
    <citation type="submission" date="2018-12" db="EMBL/GenBank/DDBJ databases">
        <title>Croceicoccus ponticola sp. nov., a lipolytic bacterium isolated from seawater.</title>
        <authorList>
            <person name="Yoon J.-H."/>
        </authorList>
    </citation>
    <scope>NUCLEOTIDE SEQUENCE [LARGE SCALE GENOMIC DNA]</scope>
    <source>
        <strain evidence="2 3">GM-16</strain>
    </source>
</reference>
<dbReference type="Proteomes" id="UP000283003">
    <property type="component" value="Unassembled WGS sequence"/>
</dbReference>
<sequence length="122" mass="14209">MFKAFVFLKRKDGMSVEEFRSYYETTHALLGKRMLPNLKKYVRHYLNPVGDDGVDDMPYDVITELWFDDRADFDVGMAHISDPDNARIIGEDEENLFDRSAIRFVTVEDAETELDKGYTSQI</sequence>
<evidence type="ECO:0000313" key="3">
    <source>
        <dbReference type="Proteomes" id="UP000283003"/>
    </source>
</evidence>
<dbReference type="Gene3D" id="3.30.70.100">
    <property type="match status" value="1"/>
</dbReference>
<accession>A0A437GW67</accession>
<feature type="domain" description="EthD" evidence="1">
    <location>
        <begin position="11"/>
        <end position="100"/>
    </location>
</feature>
<dbReference type="SUPFAM" id="SSF54909">
    <property type="entry name" value="Dimeric alpha+beta barrel"/>
    <property type="match status" value="1"/>
</dbReference>
<evidence type="ECO:0000259" key="1">
    <source>
        <dbReference type="Pfam" id="PF07110"/>
    </source>
</evidence>
<dbReference type="InterPro" id="IPR009799">
    <property type="entry name" value="EthD_dom"/>
</dbReference>
<keyword evidence="3" id="KW-1185">Reference proteome</keyword>
<protein>
    <submittedName>
        <fullName evidence="2">EthD family reductase</fullName>
    </submittedName>
</protein>
<dbReference type="OrthoDB" id="6369070at2"/>
<dbReference type="EMBL" id="RXOL01000004">
    <property type="protein sequence ID" value="RVQ66344.1"/>
    <property type="molecule type" value="Genomic_DNA"/>
</dbReference>
<name>A0A437GW67_9SPHN</name>
<dbReference type="Pfam" id="PF07110">
    <property type="entry name" value="EthD"/>
    <property type="match status" value="1"/>
</dbReference>
<organism evidence="2 3">
    <name type="scientific">Croceicoccus ponticola</name>
    <dbReference type="NCBI Taxonomy" id="2217664"/>
    <lineage>
        <taxon>Bacteria</taxon>
        <taxon>Pseudomonadati</taxon>
        <taxon>Pseudomonadota</taxon>
        <taxon>Alphaproteobacteria</taxon>
        <taxon>Sphingomonadales</taxon>
        <taxon>Erythrobacteraceae</taxon>
        <taxon>Croceicoccus</taxon>
    </lineage>
</organism>
<dbReference type="RefSeq" id="WP_127612767.1">
    <property type="nucleotide sequence ID" value="NZ_RXOL01000004.1"/>
</dbReference>
<dbReference type="NCBIfam" id="TIGR02118">
    <property type="entry name" value="EthD family reductase"/>
    <property type="match status" value="1"/>
</dbReference>
<evidence type="ECO:0000313" key="2">
    <source>
        <dbReference type="EMBL" id="RVQ66344.1"/>
    </source>
</evidence>